<dbReference type="SUPFAM" id="SSF141130">
    <property type="entry name" value="Acetamidase/Formamidase-like"/>
    <property type="match status" value="1"/>
</dbReference>
<reference evidence="1" key="1">
    <citation type="submission" date="2021-07" db="EMBL/GenBank/DDBJ databases">
        <authorList>
            <person name="Durling M."/>
        </authorList>
    </citation>
    <scope>NUCLEOTIDE SEQUENCE</scope>
</reference>
<dbReference type="OrthoDB" id="9975579at2759"/>
<accession>A0A9N9LHK3</accession>
<comment type="caution">
    <text evidence="1">The sequence shown here is derived from an EMBL/GenBank/DDBJ whole genome shotgun (WGS) entry which is preliminary data.</text>
</comment>
<organism evidence="1 2">
    <name type="scientific">Hymenoscyphus albidus</name>
    <dbReference type="NCBI Taxonomy" id="595503"/>
    <lineage>
        <taxon>Eukaryota</taxon>
        <taxon>Fungi</taxon>
        <taxon>Dikarya</taxon>
        <taxon>Ascomycota</taxon>
        <taxon>Pezizomycotina</taxon>
        <taxon>Leotiomycetes</taxon>
        <taxon>Helotiales</taxon>
        <taxon>Helotiaceae</taxon>
        <taxon>Hymenoscyphus</taxon>
    </lineage>
</organism>
<dbReference type="GO" id="GO:0016811">
    <property type="term" value="F:hydrolase activity, acting on carbon-nitrogen (but not peptide) bonds, in linear amides"/>
    <property type="evidence" value="ECO:0007669"/>
    <property type="project" value="InterPro"/>
</dbReference>
<evidence type="ECO:0008006" key="3">
    <source>
        <dbReference type="Google" id="ProtNLM"/>
    </source>
</evidence>
<evidence type="ECO:0000313" key="2">
    <source>
        <dbReference type="Proteomes" id="UP000701801"/>
    </source>
</evidence>
<gene>
    <name evidence="1" type="ORF">HYALB_00001302</name>
</gene>
<dbReference type="EMBL" id="CAJVRM010000057">
    <property type="protein sequence ID" value="CAG8972882.1"/>
    <property type="molecule type" value="Genomic_DNA"/>
</dbReference>
<dbReference type="Pfam" id="PF03069">
    <property type="entry name" value="FmdA_AmdA"/>
    <property type="match status" value="1"/>
</dbReference>
<keyword evidence="2" id="KW-1185">Reference proteome</keyword>
<dbReference type="AlphaFoldDB" id="A0A9N9LHK3"/>
<dbReference type="Gene3D" id="2.60.120.580">
    <property type="entry name" value="Acetamidase/Formamidase-like domains"/>
    <property type="match status" value="1"/>
</dbReference>
<name>A0A9N9LHK3_9HELO</name>
<dbReference type="Proteomes" id="UP000701801">
    <property type="component" value="Unassembled WGS sequence"/>
</dbReference>
<protein>
    <recommendedName>
        <fullName evidence="3">Acetamidase</fullName>
    </recommendedName>
</protein>
<evidence type="ECO:0000313" key="1">
    <source>
        <dbReference type="EMBL" id="CAG8972882.1"/>
    </source>
</evidence>
<dbReference type="InterPro" id="IPR004304">
    <property type="entry name" value="FmdA_AmdA"/>
</dbReference>
<sequence length="68" mass="7452">MGLTGIRKVCEVSLDKPAEEQKQLHNRWHPDISFAGAIKDGETVKIECVDWTGGQIGTFTLAIAILTL</sequence>
<proteinExistence type="predicted"/>